<evidence type="ECO:0000313" key="1">
    <source>
        <dbReference type="EMBL" id="KAF2176734.1"/>
    </source>
</evidence>
<organism evidence="1 2">
    <name type="scientific">Zopfia rhizophila CBS 207.26</name>
    <dbReference type="NCBI Taxonomy" id="1314779"/>
    <lineage>
        <taxon>Eukaryota</taxon>
        <taxon>Fungi</taxon>
        <taxon>Dikarya</taxon>
        <taxon>Ascomycota</taxon>
        <taxon>Pezizomycotina</taxon>
        <taxon>Dothideomycetes</taxon>
        <taxon>Dothideomycetes incertae sedis</taxon>
        <taxon>Zopfiaceae</taxon>
        <taxon>Zopfia</taxon>
    </lineage>
</organism>
<feature type="non-terminal residue" evidence="1">
    <location>
        <position position="1"/>
    </location>
</feature>
<evidence type="ECO:0000313" key="2">
    <source>
        <dbReference type="Proteomes" id="UP000800200"/>
    </source>
</evidence>
<protein>
    <submittedName>
        <fullName evidence="1">Uncharacterized protein</fullName>
    </submittedName>
</protein>
<gene>
    <name evidence="1" type="ORF">K469DRAFT_606088</name>
</gene>
<proteinExistence type="predicted"/>
<dbReference type="OrthoDB" id="3787584at2759"/>
<accession>A0A6A6DB08</accession>
<dbReference type="EMBL" id="ML994702">
    <property type="protein sequence ID" value="KAF2176734.1"/>
    <property type="molecule type" value="Genomic_DNA"/>
</dbReference>
<keyword evidence="2" id="KW-1185">Reference proteome</keyword>
<dbReference type="AlphaFoldDB" id="A0A6A6DB08"/>
<name>A0A6A6DB08_9PEZI</name>
<reference evidence="1" key="1">
    <citation type="journal article" date="2020" name="Stud. Mycol.">
        <title>101 Dothideomycetes genomes: a test case for predicting lifestyles and emergence of pathogens.</title>
        <authorList>
            <person name="Haridas S."/>
            <person name="Albert R."/>
            <person name="Binder M."/>
            <person name="Bloem J."/>
            <person name="Labutti K."/>
            <person name="Salamov A."/>
            <person name="Andreopoulos B."/>
            <person name="Baker S."/>
            <person name="Barry K."/>
            <person name="Bills G."/>
            <person name="Bluhm B."/>
            <person name="Cannon C."/>
            <person name="Castanera R."/>
            <person name="Culley D."/>
            <person name="Daum C."/>
            <person name="Ezra D."/>
            <person name="Gonzalez J."/>
            <person name="Henrissat B."/>
            <person name="Kuo A."/>
            <person name="Liang C."/>
            <person name="Lipzen A."/>
            <person name="Lutzoni F."/>
            <person name="Magnuson J."/>
            <person name="Mondo S."/>
            <person name="Nolan M."/>
            <person name="Ohm R."/>
            <person name="Pangilinan J."/>
            <person name="Park H.-J."/>
            <person name="Ramirez L."/>
            <person name="Alfaro M."/>
            <person name="Sun H."/>
            <person name="Tritt A."/>
            <person name="Yoshinaga Y."/>
            <person name="Zwiers L.-H."/>
            <person name="Turgeon B."/>
            <person name="Goodwin S."/>
            <person name="Spatafora J."/>
            <person name="Crous P."/>
            <person name="Grigoriev I."/>
        </authorList>
    </citation>
    <scope>NUCLEOTIDE SEQUENCE</scope>
    <source>
        <strain evidence="1">CBS 207.26</strain>
    </source>
</reference>
<dbReference type="Proteomes" id="UP000800200">
    <property type="component" value="Unassembled WGS sequence"/>
</dbReference>
<sequence length="100" mass="11671">RVNHSCGNYRLKCIILILEYHFIMNIEALEFDAIQALEILYKLYTVDYKSSKAGSKAADIKDKYLLVFFLNYISIIGRPLKPITQPTDRFFDNVTITFQN</sequence>